<gene>
    <name evidence="1" type="ORF">GQ26_0261250</name>
</gene>
<dbReference type="EMBL" id="JPOX01000026">
    <property type="protein sequence ID" value="KFX44872.1"/>
    <property type="molecule type" value="Genomic_DNA"/>
</dbReference>
<dbReference type="HOGENOM" id="CLU_1031253_0_0_1"/>
<reference evidence="1" key="1">
    <citation type="journal article" date="2014" name="PLoS Genet.">
        <title>Signature Gene Expression Reveals Novel Clues to the Molecular Mechanisms of Dimorphic Transition in Penicillium marneffei.</title>
        <authorList>
            <person name="Yang E."/>
            <person name="Wang G."/>
            <person name="Cai J."/>
            <person name="Woo P.C."/>
            <person name="Lau S.K."/>
            <person name="Yuen K.-Y."/>
            <person name="Chow W.-N."/>
            <person name="Lin X."/>
        </authorList>
    </citation>
    <scope>NUCLEOTIDE SEQUENCE [LARGE SCALE GENOMIC DNA]</scope>
    <source>
        <strain evidence="1">PM1</strain>
    </source>
</reference>
<dbReference type="AlphaFoldDB" id="A0A093UX56"/>
<evidence type="ECO:0000313" key="1">
    <source>
        <dbReference type="EMBL" id="KFX44872.1"/>
    </source>
</evidence>
<organism evidence="1">
    <name type="scientific">Talaromyces marneffei PM1</name>
    <dbReference type="NCBI Taxonomy" id="1077442"/>
    <lineage>
        <taxon>Eukaryota</taxon>
        <taxon>Fungi</taxon>
        <taxon>Dikarya</taxon>
        <taxon>Ascomycota</taxon>
        <taxon>Pezizomycotina</taxon>
        <taxon>Eurotiomycetes</taxon>
        <taxon>Eurotiomycetidae</taxon>
        <taxon>Eurotiales</taxon>
        <taxon>Trichocomaceae</taxon>
        <taxon>Talaromyces</taxon>
        <taxon>Talaromyces sect. Talaromyces</taxon>
    </lineage>
</organism>
<accession>A0A093UX56</accession>
<sequence>MRITRAYWKLMIYWNIKLLCPDLEETEDYLFSQYRAIIQKISQCIGPCMKPENVWNTHHEIEEMKCVQTATHEFLSCEYHNTGFVPLNSRECRGIRLAEWTFSTIFKETSHWILEEPKPVAEANEGLHNGHLHTSINQMNSGYRACYWSCWFDNWTTRLSNSDGYDPQFPDYLGLCIWDYKRQGYLGLAHMDERFIDPVLGSPKSSESHFFKTSLIANRWDELFRLELFRLLGGQWRRLSKDLRNHMQEWDSLHARKNADRWRRDIDWSM</sequence>
<protein>
    <submittedName>
        <fullName evidence="1">Uncharacterized protein</fullName>
    </submittedName>
</protein>
<name>A0A093UX56_TALMA</name>
<proteinExistence type="predicted"/>
<comment type="caution">
    <text evidence="1">The sequence shown here is derived from an EMBL/GenBank/DDBJ whole genome shotgun (WGS) entry which is preliminary data.</text>
</comment>